<feature type="coiled-coil region" evidence="1">
    <location>
        <begin position="118"/>
        <end position="152"/>
    </location>
</feature>
<keyword evidence="1" id="KW-0175">Coiled coil</keyword>
<feature type="compositionally biased region" description="Polar residues" evidence="2">
    <location>
        <begin position="330"/>
        <end position="342"/>
    </location>
</feature>
<evidence type="ECO:0000313" key="5">
    <source>
        <dbReference type="Proteomes" id="UP000188268"/>
    </source>
</evidence>
<dbReference type="OrthoDB" id="515416at2759"/>
<feature type="compositionally biased region" description="Polar residues" evidence="2">
    <location>
        <begin position="1"/>
        <end position="12"/>
    </location>
</feature>
<feature type="region of interest" description="Disordered" evidence="2">
    <location>
        <begin position="156"/>
        <end position="178"/>
    </location>
</feature>
<dbReference type="InterPro" id="IPR010820">
    <property type="entry name" value="DUF1421"/>
</dbReference>
<proteinExistence type="predicted"/>
<keyword evidence="5" id="KW-1185">Reference proteome</keyword>
<evidence type="ECO:0000256" key="1">
    <source>
        <dbReference type="SAM" id="Coils"/>
    </source>
</evidence>
<feature type="compositionally biased region" description="Polar residues" evidence="2">
    <location>
        <begin position="292"/>
        <end position="303"/>
    </location>
</feature>
<sequence>MDKEITQLSKSHSFFDDDDDDPLEAAPPFDFRSIPQKHTTLDHLTGDRGGAGVSPYCAALISEIDRKIKEHTENVVHAVGGLSARVSQLESRTRQVENAVGDLKDSVVFNHGRIELKIRELGNSLEEVQSGIRDLRDKHEIAEAQLQLAKLTMSKVEQSSSKSKVEQSTSKKVEQSKHIQINSAQELQSSIPQQPQLQAAVPVMCPQQPSSLPSGAAQNLLLHNIPSTQGAATAPQLPTQYAPGAFPSIPSSESNYPPPMLTPDSTYQQYPVPSNQQMQQPFPAPPQPCQPTAQFSPVSQLPNLHQHPPVSMVTSHNLPSGYEPKDISYLPSQSVHKSSLPPTRSPPVNEFFMSSKQQNQGQFSNHPYSELSSGYSHSQGQSSLNNRYPYSASSSGYNGSTTKPSHVSPSSSSIAEAGKSYSRLPTAKILPHAIPTASSVDSGSDSSASGNRIPVDDVIDKVVAMGFRRDLVRATVRKLTANGQSVDLNVVLDKLMNGQDI</sequence>
<feature type="compositionally biased region" description="Low complexity" evidence="2">
    <location>
        <begin position="400"/>
        <end position="414"/>
    </location>
</feature>
<organism evidence="4 5">
    <name type="scientific">Corchorus capsularis</name>
    <name type="common">Jute</name>
    <dbReference type="NCBI Taxonomy" id="210143"/>
    <lineage>
        <taxon>Eukaryota</taxon>
        <taxon>Viridiplantae</taxon>
        <taxon>Streptophyta</taxon>
        <taxon>Embryophyta</taxon>
        <taxon>Tracheophyta</taxon>
        <taxon>Spermatophyta</taxon>
        <taxon>Magnoliopsida</taxon>
        <taxon>eudicotyledons</taxon>
        <taxon>Gunneridae</taxon>
        <taxon>Pentapetalae</taxon>
        <taxon>rosids</taxon>
        <taxon>malvids</taxon>
        <taxon>Malvales</taxon>
        <taxon>Malvaceae</taxon>
        <taxon>Grewioideae</taxon>
        <taxon>Apeibeae</taxon>
        <taxon>Corchorus</taxon>
    </lineage>
</organism>
<dbReference type="OMA" id="TVNTHAN"/>
<dbReference type="Proteomes" id="UP000188268">
    <property type="component" value="Unassembled WGS sequence"/>
</dbReference>
<name>A0A1R3FVL9_COCAP</name>
<feature type="compositionally biased region" description="Polar residues" evidence="2">
    <location>
        <begin position="352"/>
        <end position="371"/>
    </location>
</feature>
<feature type="compositionally biased region" description="Basic and acidic residues" evidence="2">
    <location>
        <begin position="163"/>
        <end position="177"/>
    </location>
</feature>
<feature type="domain" description="DUF1421" evidence="3">
    <location>
        <begin position="455"/>
        <end position="498"/>
    </location>
</feature>
<accession>A0A1R3FVL9</accession>
<evidence type="ECO:0000256" key="2">
    <source>
        <dbReference type="SAM" id="MobiDB-lite"/>
    </source>
</evidence>
<reference evidence="4 5" key="1">
    <citation type="submission" date="2013-09" db="EMBL/GenBank/DDBJ databases">
        <title>Corchorus capsularis genome sequencing.</title>
        <authorList>
            <person name="Alam M."/>
            <person name="Haque M.S."/>
            <person name="Islam M.S."/>
            <person name="Emdad E.M."/>
            <person name="Islam M.M."/>
            <person name="Ahmed B."/>
            <person name="Halim A."/>
            <person name="Hossen Q.M.M."/>
            <person name="Hossain M.Z."/>
            <person name="Ahmed R."/>
            <person name="Khan M.M."/>
            <person name="Islam R."/>
            <person name="Rashid M.M."/>
            <person name="Khan S.A."/>
            <person name="Rahman M.S."/>
            <person name="Alam M."/>
        </authorList>
    </citation>
    <scope>NUCLEOTIDE SEQUENCE [LARGE SCALE GENOMIC DNA]</scope>
    <source>
        <strain evidence="5">cv. CVL-1</strain>
        <tissue evidence="4">Whole seedling</tissue>
    </source>
</reference>
<feature type="compositionally biased region" description="Polar residues" evidence="2">
    <location>
        <begin position="263"/>
        <end position="275"/>
    </location>
</feature>
<protein>
    <recommendedName>
        <fullName evidence="3">DUF1421 domain-containing protein</fullName>
    </recommendedName>
</protein>
<dbReference type="Pfam" id="PF07223">
    <property type="entry name" value="DUF1421"/>
    <property type="match status" value="1"/>
</dbReference>
<gene>
    <name evidence="4" type="ORF">CCACVL1_30763</name>
</gene>
<dbReference type="PANTHER" id="PTHR31805:SF15">
    <property type="entry name" value="DUF1421 DOMAIN-CONTAINING PROTEIN"/>
    <property type="match status" value="1"/>
</dbReference>
<feature type="compositionally biased region" description="Polar residues" evidence="2">
    <location>
        <begin position="384"/>
        <end position="399"/>
    </location>
</feature>
<evidence type="ECO:0000313" key="4">
    <source>
        <dbReference type="EMBL" id="OMO49893.1"/>
    </source>
</evidence>
<dbReference type="AlphaFoldDB" id="A0A1R3FVL9"/>
<dbReference type="PANTHER" id="PTHR31805">
    <property type="entry name" value="RECEPTOR-LIKE KINASE, PUTATIVE (DUF1421)-RELATED"/>
    <property type="match status" value="1"/>
</dbReference>
<feature type="region of interest" description="Disordered" evidence="2">
    <location>
        <begin position="1"/>
        <end position="48"/>
    </location>
</feature>
<feature type="region of interest" description="Disordered" evidence="2">
    <location>
        <begin position="249"/>
        <end position="414"/>
    </location>
</feature>
<feature type="compositionally biased region" description="Low complexity" evidence="2">
    <location>
        <begin position="372"/>
        <end position="383"/>
    </location>
</feature>
<evidence type="ECO:0000259" key="3">
    <source>
        <dbReference type="Pfam" id="PF07223"/>
    </source>
</evidence>
<dbReference type="EMBL" id="AWWV01016341">
    <property type="protein sequence ID" value="OMO49893.1"/>
    <property type="molecule type" value="Genomic_DNA"/>
</dbReference>
<dbReference type="Gramene" id="OMO49893">
    <property type="protein sequence ID" value="OMO49893"/>
    <property type="gene ID" value="CCACVL1_30763"/>
</dbReference>
<comment type="caution">
    <text evidence="4">The sequence shown here is derived from an EMBL/GenBank/DDBJ whole genome shotgun (WGS) entry which is preliminary data.</text>
</comment>